<keyword evidence="3" id="KW-1185">Reference proteome</keyword>
<evidence type="ECO:0000256" key="1">
    <source>
        <dbReference type="SAM" id="SignalP"/>
    </source>
</evidence>
<evidence type="ECO:0008006" key="4">
    <source>
        <dbReference type="Google" id="ProtNLM"/>
    </source>
</evidence>
<keyword evidence="1" id="KW-0732">Signal</keyword>
<dbReference type="Proteomes" id="UP000283210">
    <property type="component" value="Chromosome 8"/>
</dbReference>
<evidence type="ECO:0000313" key="3">
    <source>
        <dbReference type="Proteomes" id="UP000283210"/>
    </source>
</evidence>
<protein>
    <recommendedName>
        <fullName evidence="4">Secreted protein</fullName>
    </recommendedName>
</protein>
<feature type="chain" id="PRO_5019153969" description="Secreted protein" evidence="1">
    <location>
        <begin position="25"/>
        <end position="82"/>
    </location>
</feature>
<name>A0A437D3L7_ORYJA</name>
<accession>A0A437D3L7</accession>
<proteinExistence type="predicted"/>
<reference evidence="2 3" key="2">
    <citation type="submission" date="2019-01" db="EMBL/GenBank/DDBJ databases">
        <title>A chromosome length genome reference of the Java medaka (oryzias javanicus).</title>
        <authorList>
            <person name="Herpin A."/>
            <person name="Takehana Y."/>
            <person name="Naruse K."/>
            <person name="Ansai S."/>
            <person name="Kawaguchi M."/>
        </authorList>
    </citation>
    <scope>NUCLEOTIDE SEQUENCE [LARGE SCALE GENOMIC DNA]</scope>
    <source>
        <strain evidence="2">RS831</strain>
        <tissue evidence="2">Whole body</tissue>
    </source>
</reference>
<dbReference type="AlphaFoldDB" id="A0A437D3L7"/>
<dbReference type="EMBL" id="CM012444">
    <property type="protein sequence ID" value="RVE69367.1"/>
    <property type="molecule type" value="Genomic_DNA"/>
</dbReference>
<evidence type="ECO:0000313" key="2">
    <source>
        <dbReference type="EMBL" id="RVE69367.1"/>
    </source>
</evidence>
<feature type="signal peptide" evidence="1">
    <location>
        <begin position="1"/>
        <end position="24"/>
    </location>
</feature>
<organism evidence="2 3">
    <name type="scientific">Oryzias javanicus</name>
    <name type="common">Javanese ricefish</name>
    <name type="synonym">Aplocheilus javanicus</name>
    <dbReference type="NCBI Taxonomy" id="123683"/>
    <lineage>
        <taxon>Eukaryota</taxon>
        <taxon>Metazoa</taxon>
        <taxon>Chordata</taxon>
        <taxon>Craniata</taxon>
        <taxon>Vertebrata</taxon>
        <taxon>Euteleostomi</taxon>
        <taxon>Actinopterygii</taxon>
        <taxon>Neopterygii</taxon>
        <taxon>Teleostei</taxon>
        <taxon>Neoteleostei</taxon>
        <taxon>Acanthomorphata</taxon>
        <taxon>Ovalentaria</taxon>
        <taxon>Atherinomorphae</taxon>
        <taxon>Beloniformes</taxon>
        <taxon>Adrianichthyidae</taxon>
        <taxon>Oryziinae</taxon>
        <taxon>Oryzias</taxon>
    </lineage>
</organism>
<reference evidence="2 3" key="1">
    <citation type="submission" date="2018-11" db="EMBL/GenBank/DDBJ databases">
        <authorList>
            <person name="Lopez-Roques C."/>
            <person name="Donnadieu C."/>
            <person name="Bouchez O."/>
            <person name="Klopp C."/>
            <person name="Cabau C."/>
            <person name="Zahm M."/>
        </authorList>
    </citation>
    <scope>NUCLEOTIDE SEQUENCE [LARGE SCALE GENOMIC DNA]</scope>
    <source>
        <strain evidence="2">RS831</strain>
        <tissue evidence="2">Whole body</tissue>
    </source>
</reference>
<gene>
    <name evidence="2" type="ORF">OJAV_G00076920</name>
</gene>
<sequence length="82" mass="9310">MSLMFRQLLLPPFLSLFTVTLLESRSWENKPTLPTYLVVCYNYSEVRGVGTALLLGSAECDAGELKQKKRLGLCMPLTWTRL</sequence>